<dbReference type="Proteomes" id="UP000239504">
    <property type="component" value="Unassembled WGS sequence"/>
</dbReference>
<evidence type="ECO:0000313" key="1">
    <source>
        <dbReference type="EMBL" id="PQA86482.1"/>
    </source>
</evidence>
<keyword evidence="2" id="KW-1185">Reference proteome</keyword>
<proteinExistence type="predicted"/>
<dbReference type="EMBL" id="PJCH01000015">
    <property type="protein sequence ID" value="PQA86482.1"/>
    <property type="molecule type" value="Genomic_DNA"/>
</dbReference>
<evidence type="ECO:0000313" key="2">
    <source>
        <dbReference type="Proteomes" id="UP000239504"/>
    </source>
</evidence>
<reference evidence="1 2" key="1">
    <citation type="submission" date="2017-12" db="EMBL/GenBank/DDBJ databases">
        <authorList>
            <person name="Hurst M.R.H."/>
        </authorList>
    </citation>
    <scope>NUCLEOTIDE SEQUENCE [LARGE SCALE GENOMIC DNA]</scope>
    <source>
        <strain evidence="1 2">SY-3-19</strain>
    </source>
</reference>
<dbReference type="InterPro" id="IPR043519">
    <property type="entry name" value="NT_sf"/>
</dbReference>
<dbReference type="SUPFAM" id="SSF81301">
    <property type="entry name" value="Nucleotidyltransferase"/>
    <property type="match status" value="1"/>
</dbReference>
<gene>
    <name evidence="1" type="ORF">CW354_19345</name>
</gene>
<name>A0A2S7K1V3_9PROT</name>
<accession>A0A2S7K1V3</accession>
<evidence type="ECO:0008006" key="3">
    <source>
        <dbReference type="Google" id="ProtNLM"/>
    </source>
</evidence>
<organism evidence="1 2">
    <name type="scientific">Hyphococcus luteus</name>
    <dbReference type="NCBI Taxonomy" id="2058213"/>
    <lineage>
        <taxon>Bacteria</taxon>
        <taxon>Pseudomonadati</taxon>
        <taxon>Pseudomonadota</taxon>
        <taxon>Alphaproteobacteria</taxon>
        <taxon>Parvularculales</taxon>
        <taxon>Parvularculaceae</taxon>
        <taxon>Hyphococcus</taxon>
    </lineage>
</organism>
<dbReference type="AlphaFoldDB" id="A0A2S7K1V3"/>
<protein>
    <recommendedName>
        <fullName evidence="3">Nucleotidyltransferase family protein</fullName>
    </recommendedName>
</protein>
<dbReference type="Gene3D" id="3.30.460.40">
    <property type="match status" value="1"/>
</dbReference>
<sequence>MNSDLIELLAAFEKNSVRYLIIGGYAVGFHAEPRYTKDCDFWIATDPKNAEAIFKTLKEFGAPLYGCTPEDFQGSDEFFFFGESPNRIDIIMGPPGNVDFEKAWSRRIEREVDGTVVSFASREDLIRLKEASGREIDKRDVEALKKSKG</sequence>
<comment type="caution">
    <text evidence="1">The sequence shown here is derived from an EMBL/GenBank/DDBJ whole genome shotgun (WGS) entry which is preliminary data.</text>
</comment>